<evidence type="ECO:0000256" key="1">
    <source>
        <dbReference type="SAM" id="SignalP"/>
    </source>
</evidence>
<keyword evidence="1" id="KW-0732">Signal</keyword>
<comment type="caution">
    <text evidence="3">The sequence shown here is derived from an EMBL/GenBank/DDBJ whole genome shotgun (WGS) entry which is preliminary data.</text>
</comment>
<feature type="domain" description="ZP-domain containing protein Ig-like" evidence="2">
    <location>
        <begin position="378"/>
        <end position="492"/>
    </location>
</feature>
<dbReference type="EMBL" id="JAFJMO010000003">
    <property type="protein sequence ID" value="KAJ8281973.1"/>
    <property type="molecule type" value="Genomic_DNA"/>
</dbReference>
<evidence type="ECO:0000259" key="2">
    <source>
        <dbReference type="Pfam" id="PF26562"/>
    </source>
</evidence>
<feature type="chain" id="PRO_5040149833" description="ZP-domain containing protein Ig-like domain-containing protein" evidence="1">
    <location>
        <begin position="26"/>
        <end position="716"/>
    </location>
</feature>
<dbReference type="OrthoDB" id="8945590at2759"/>
<name>A0A9Q1DUB6_CONCO</name>
<organism evidence="3 4">
    <name type="scientific">Conger conger</name>
    <name type="common">Conger eel</name>
    <name type="synonym">Muraena conger</name>
    <dbReference type="NCBI Taxonomy" id="82655"/>
    <lineage>
        <taxon>Eukaryota</taxon>
        <taxon>Metazoa</taxon>
        <taxon>Chordata</taxon>
        <taxon>Craniata</taxon>
        <taxon>Vertebrata</taxon>
        <taxon>Euteleostomi</taxon>
        <taxon>Actinopterygii</taxon>
        <taxon>Neopterygii</taxon>
        <taxon>Teleostei</taxon>
        <taxon>Anguilliformes</taxon>
        <taxon>Congridae</taxon>
        <taxon>Conger</taxon>
    </lineage>
</organism>
<evidence type="ECO:0000313" key="4">
    <source>
        <dbReference type="Proteomes" id="UP001152803"/>
    </source>
</evidence>
<protein>
    <recommendedName>
        <fullName evidence="2">ZP-domain containing protein Ig-like domain-containing protein</fullName>
    </recommendedName>
</protein>
<reference evidence="3" key="1">
    <citation type="journal article" date="2023" name="Science">
        <title>Genome structures resolve the early diversification of teleost fishes.</title>
        <authorList>
            <person name="Parey E."/>
            <person name="Louis A."/>
            <person name="Montfort J."/>
            <person name="Bouchez O."/>
            <person name="Roques C."/>
            <person name="Iampietro C."/>
            <person name="Lluch J."/>
            <person name="Castinel A."/>
            <person name="Donnadieu C."/>
            <person name="Desvignes T."/>
            <person name="Floi Bucao C."/>
            <person name="Jouanno E."/>
            <person name="Wen M."/>
            <person name="Mejri S."/>
            <person name="Dirks R."/>
            <person name="Jansen H."/>
            <person name="Henkel C."/>
            <person name="Chen W.J."/>
            <person name="Zahm M."/>
            <person name="Cabau C."/>
            <person name="Klopp C."/>
            <person name="Thompson A.W."/>
            <person name="Robinson-Rechavi M."/>
            <person name="Braasch I."/>
            <person name="Lecointre G."/>
            <person name="Bobe J."/>
            <person name="Postlethwait J.H."/>
            <person name="Berthelot C."/>
            <person name="Roest Crollius H."/>
            <person name="Guiguen Y."/>
        </authorList>
    </citation>
    <scope>NUCLEOTIDE SEQUENCE</scope>
    <source>
        <strain evidence="3">Concon-B</strain>
    </source>
</reference>
<dbReference type="InterPro" id="IPR058876">
    <property type="entry name" value="Ig-like_ZP"/>
</dbReference>
<sequence length="716" mass="80684">MVVMSLGCCFVLPFLNLLLVISVHCNNVPDGVQVECRDRYLWVSIEKPLADRIFQIEALDDTGVYPIMEKYASECGYTHTYDDASGNAILRASYLSCHTDNPTDEVFVFNFNLITSDQGAVSVPLSKTCTLSLPWSNREVICEHKYMEVSVRNVHCASNGETSNSSTSSVAHESATNGFKVLFLKGGEEVASLSIGDARMLGYVIDATAERIVFRAAYGQPHSEIKKINGIPVEVAHATVFFRRSWTVVMIDLTGACTSNLGSFDGEKLLWKTPMVMTPLLYDHSGFVSEHIRFGVKGQLLDDSTIRDWGYMLDISGDSVWIGVPYSANGGHRWSFVEDNTYSEYYWVSLYYEHVFMDGSGHLTRFRQVKKLTSPLLLQVPFTIDQTILEEHYFTVYLGNFPYDVELFDVVLNGEPFSVPEAIQSGYPIARVPHSNGTHAYVLRVPFEDPVVPKMYFSEGILQYSLNINYTLNIIPHDPYYHSASVIAQIKDVFPPDFNGVCTETGIIFKMDHQKLGYLWEIGIGHYPLTTELAAHRGYLLHNDSRRLTLEVPVFTLGYIYEDINLKQFFGTFEILSRDAKTLEIQKSAAKRCLFRTDELIVCSPDGVMTVVANVTAPLPEAEPSRATLTYENEILVNRGLFPEGAPVITRDADFRLTVQCYYPVHDFNQLFVDRKFKSETPGFGSINQASDLTVKHMPKQTTPPNDLLLRYCKEV</sequence>
<dbReference type="Pfam" id="PF26562">
    <property type="entry name" value="Ig-like"/>
    <property type="match status" value="1"/>
</dbReference>
<keyword evidence="4" id="KW-1185">Reference proteome</keyword>
<evidence type="ECO:0000313" key="3">
    <source>
        <dbReference type="EMBL" id="KAJ8281973.1"/>
    </source>
</evidence>
<feature type="signal peptide" evidence="1">
    <location>
        <begin position="1"/>
        <end position="25"/>
    </location>
</feature>
<dbReference type="PANTHER" id="PTHR47130">
    <property type="entry name" value="SI:DKEY-19B23.11-RELATED"/>
    <property type="match status" value="1"/>
</dbReference>
<gene>
    <name evidence="3" type="ORF">COCON_G00044920</name>
</gene>
<accession>A0A9Q1DUB6</accession>
<dbReference type="AlphaFoldDB" id="A0A9Q1DUB6"/>
<dbReference type="PANTHER" id="PTHR47130:SF6">
    <property type="entry name" value="EGG ENVELOPE GLYCOPROTEIN-LIKE PRECURSOR"/>
    <property type="match status" value="1"/>
</dbReference>
<proteinExistence type="predicted"/>
<dbReference type="Proteomes" id="UP001152803">
    <property type="component" value="Unassembled WGS sequence"/>
</dbReference>